<keyword evidence="3" id="KW-1185">Reference proteome</keyword>
<proteinExistence type="predicted"/>
<protein>
    <submittedName>
        <fullName evidence="2">Phasin family protein</fullName>
    </submittedName>
</protein>
<dbReference type="EMBL" id="JALDYZ010000015">
    <property type="protein sequence ID" value="MDI7924518.1"/>
    <property type="molecule type" value="Genomic_DNA"/>
</dbReference>
<evidence type="ECO:0000313" key="3">
    <source>
        <dbReference type="Proteomes" id="UP001161580"/>
    </source>
</evidence>
<evidence type="ECO:0000259" key="1">
    <source>
        <dbReference type="Pfam" id="PF09361"/>
    </source>
</evidence>
<dbReference type="AlphaFoldDB" id="A0AAE3QIJ7"/>
<evidence type="ECO:0000313" key="2">
    <source>
        <dbReference type="EMBL" id="MDI7924518.1"/>
    </source>
</evidence>
<feature type="domain" description="Phasin" evidence="1">
    <location>
        <begin position="7"/>
        <end position="103"/>
    </location>
</feature>
<reference evidence="2" key="1">
    <citation type="submission" date="2022-03" db="EMBL/GenBank/DDBJ databases">
        <title>Fererhizobium litorale gen. nov., sp. nov., isolated from sandy sediments of the Sea of Japan seashore.</title>
        <authorList>
            <person name="Romanenko L."/>
            <person name="Kurilenko V."/>
            <person name="Otstavnykh N."/>
            <person name="Svetashev V."/>
            <person name="Tekutyeva L."/>
            <person name="Isaeva M."/>
            <person name="Mikhailov V."/>
        </authorList>
    </citation>
    <scope>NUCLEOTIDE SEQUENCE</scope>
    <source>
        <strain evidence="2">KMM 9576</strain>
    </source>
</reference>
<dbReference type="RefSeq" id="WP_311788336.1">
    <property type="nucleotide sequence ID" value="NZ_JALDYY010000015.1"/>
</dbReference>
<dbReference type="NCBIfam" id="TIGR01841">
    <property type="entry name" value="phasin"/>
    <property type="match status" value="1"/>
</dbReference>
<dbReference type="Pfam" id="PF09361">
    <property type="entry name" value="Phasin_2"/>
    <property type="match status" value="1"/>
</dbReference>
<sequence>MLNFDDANKKGKEAMDAMLKSYSEVAKSFQAIAAETAEYSKKSVQDSVAHFEALSGAKSIEAALELQTGFAKAAYEGFIAEATKLGEMYTDLAKTAYKPYEATIAKATSAA</sequence>
<dbReference type="InterPro" id="IPR010127">
    <property type="entry name" value="Phasin_subfam-1"/>
</dbReference>
<dbReference type="Proteomes" id="UP001161580">
    <property type="component" value="Unassembled WGS sequence"/>
</dbReference>
<dbReference type="InterPro" id="IPR018968">
    <property type="entry name" value="Phasin"/>
</dbReference>
<name>A0AAE3QIJ7_9HYPH</name>
<comment type="caution">
    <text evidence="2">The sequence shown here is derived from an EMBL/GenBank/DDBJ whole genome shotgun (WGS) entry which is preliminary data.</text>
</comment>
<gene>
    <name evidence="2" type="ORF">MRS75_20855</name>
</gene>
<accession>A0AAE3QIJ7</accession>
<organism evidence="2 3">
    <name type="scientific">Ferirhizobium litorale</name>
    <dbReference type="NCBI Taxonomy" id="2927786"/>
    <lineage>
        <taxon>Bacteria</taxon>
        <taxon>Pseudomonadati</taxon>
        <taxon>Pseudomonadota</taxon>
        <taxon>Alphaproteobacteria</taxon>
        <taxon>Hyphomicrobiales</taxon>
        <taxon>Rhizobiaceae</taxon>
        <taxon>Ferirhizobium</taxon>
    </lineage>
</organism>